<name>A0A0B1NX78_UNCNE</name>
<gene>
    <name evidence="2" type="ORF">EV44_g5230</name>
</gene>
<feature type="region of interest" description="Disordered" evidence="1">
    <location>
        <begin position="18"/>
        <end position="38"/>
    </location>
</feature>
<accession>A0A0B1NX78</accession>
<dbReference type="AlphaFoldDB" id="A0A0B1NX78"/>
<keyword evidence="3" id="KW-1185">Reference proteome</keyword>
<feature type="compositionally biased region" description="Basic and acidic residues" evidence="1">
    <location>
        <begin position="27"/>
        <end position="38"/>
    </location>
</feature>
<comment type="caution">
    <text evidence="2">The sequence shown here is derived from an EMBL/GenBank/DDBJ whole genome shotgun (WGS) entry which is preliminary data.</text>
</comment>
<protein>
    <recommendedName>
        <fullName evidence="4">Retrotransposon gag domain-containing protein</fullName>
    </recommendedName>
</protein>
<proteinExistence type="predicted"/>
<evidence type="ECO:0008006" key="4">
    <source>
        <dbReference type="Google" id="ProtNLM"/>
    </source>
</evidence>
<dbReference type="Proteomes" id="UP000030854">
    <property type="component" value="Unassembled WGS sequence"/>
</dbReference>
<dbReference type="HOGENOM" id="CLU_861059_0_0_1"/>
<evidence type="ECO:0000256" key="1">
    <source>
        <dbReference type="SAM" id="MobiDB-lite"/>
    </source>
</evidence>
<evidence type="ECO:0000313" key="2">
    <source>
        <dbReference type="EMBL" id="KHJ30987.1"/>
    </source>
</evidence>
<dbReference type="EMBL" id="JNVN01003373">
    <property type="protein sequence ID" value="KHJ30987.1"/>
    <property type="molecule type" value="Genomic_DNA"/>
</dbReference>
<sequence>MDQSREEALLKQVPDNFLITPNNYRPQGRDPTERYSGDSPEKYAVWRYEVDQKFDDDQILFQTDLKKIAYARAQLTGDAFSHMTNWKMTTPLNDQTIESFFTEIEFFSGTSDLTELAQSTLLTIRQKSGENISKFYQRISVLWTRANYSEPERIRSFIKSSNPNLTRNILHLEFSRTQQILQALRTVENRKLGIDNHQPRGPLFRNLANAGNSNSKPIPSLSSPTNNKIPPKIQSFFPPTTVKPENWTGPWYQPEDNPAKLQPGESAVLAAQGRCFRCRGSGHKASDMTICPKKNKTSRFVNLLDVDCSKDESNDEDHLKAFT</sequence>
<dbReference type="STRING" id="52586.A0A0B1NX78"/>
<evidence type="ECO:0000313" key="3">
    <source>
        <dbReference type="Proteomes" id="UP000030854"/>
    </source>
</evidence>
<reference evidence="2 3" key="1">
    <citation type="journal article" date="2014" name="BMC Genomics">
        <title>Adaptive genomic structural variation in the grape powdery mildew pathogen, Erysiphe necator.</title>
        <authorList>
            <person name="Jones L."/>
            <person name="Riaz S."/>
            <person name="Morales-Cruz A."/>
            <person name="Amrine K.C."/>
            <person name="McGuire B."/>
            <person name="Gubler W.D."/>
            <person name="Walker M.A."/>
            <person name="Cantu D."/>
        </authorList>
    </citation>
    <scope>NUCLEOTIDE SEQUENCE [LARGE SCALE GENOMIC DNA]</scope>
    <source>
        <strain evidence="3">c</strain>
    </source>
</reference>
<organism evidence="2 3">
    <name type="scientific">Uncinula necator</name>
    <name type="common">Grape powdery mildew</name>
    <dbReference type="NCBI Taxonomy" id="52586"/>
    <lineage>
        <taxon>Eukaryota</taxon>
        <taxon>Fungi</taxon>
        <taxon>Dikarya</taxon>
        <taxon>Ascomycota</taxon>
        <taxon>Pezizomycotina</taxon>
        <taxon>Leotiomycetes</taxon>
        <taxon>Erysiphales</taxon>
        <taxon>Erysiphaceae</taxon>
        <taxon>Erysiphe</taxon>
    </lineage>
</organism>